<sequence>MGTLNSRVKYKIVEAVNNLTENFTIDEFRGEISLNGPLDYEGLDPDLNGKIIITVMAYDMGIPPMNSTTNVTVTVEDENDNVPVFDKKMYFAHIAENSPPGTSVTKIRAHDADITSPNNEVIYRIDSGAFDKFRIDAVSGILTVEKGAILDREMMAKYQLNVSAIDRGTPSNHGKCQVIIYIGDVNDESPFFDKPTNYLTVMENQTIGTIIHTVSAKDNDLGAHLEYYILSDRIQAFNDLTPVPPNILETIKSHFGIYKQTATVILTITVLDANDNPPDFLPSKIYRVNVSEGVPLDTEVLTVKATDKDKNQKIWFRIGYDPMATFKIKSSESYTGIIRLQRQLDREEYSNITFTVLAIDEKGAHPLTSTATVYVNVVDMNDNRPRFITQEYVYSVNIDIEVTQIYLSIYLFFDLTSYLYSYLSTCLIFQIFRNL</sequence>
<dbReference type="PROSITE" id="PS00232">
    <property type="entry name" value="CADHERIN_1"/>
    <property type="match status" value="2"/>
</dbReference>
<evidence type="ECO:0000256" key="6">
    <source>
        <dbReference type="ARBA" id="ARBA00023136"/>
    </source>
</evidence>
<dbReference type="PRINTS" id="PR00205">
    <property type="entry name" value="CADHERIN"/>
</dbReference>
<evidence type="ECO:0000256" key="5">
    <source>
        <dbReference type="ARBA" id="ARBA00022989"/>
    </source>
</evidence>
<feature type="domain" description="Cadherin" evidence="8">
    <location>
        <begin position="193"/>
        <end position="280"/>
    </location>
</feature>
<dbReference type="PROSITE" id="PS50268">
    <property type="entry name" value="CADHERIN_2"/>
    <property type="match status" value="4"/>
</dbReference>
<evidence type="ECO:0000256" key="4">
    <source>
        <dbReference type="ARBA" id="ARBA00022837"/>
    </source>
</evidence>
<dbReference type="Pfam" id="PF00028">
    <property type="entry name" value="Cadherin"/>
    <property type="match status" value="3"/>
</dbReference>
<evidence type="ECO:0000259" key="8">
    <source>
        <dbReference type="PROSITE" id="PS50268"/>
    </source>
</evidence>
<comment type="caution">
    <text evidence="9">The sequence shown here is derived from an EMBL/GenBank/DDBJ whole genome shotgun (WGS) entry which is preliminary data.</text>
</comment>
<dbReference type="GO" id="GO:0007156">
    <property type="term" value="P:homophilic cell adhesion via plasma membrane adhesion molecules"/>
    <property type="evidence" value="ECO:0007669"/>
    <property type="project" value="InterPro"/>
</dbReference>
<feature type="domain" description="Cadherin" evidence="8">
    <location>
        <begin position="86"/>
        <end position="192"/>
    </location>
</feature>
<dbReference type="InterPro" id="IPR002126">
    <property type="entry name" value="Cadherin-like_dom"/>
</dbReference>
<evidence type="ECO:0000313" key="10">
    <source>
        <dbReference type="Proteomes" id="UP000597762"/>
    </source>
</evidence>
<keyword evidence="3" id="KW-0677">Repeat</keyword>
<keyword evidence="5" id="KW-1133">Transmembrane helix</keyword>
<dbReference type="Proteomes" id="UP000597762">
    <property type="component" value="Unassembled WGS sequence"/>
</dbReference>
<gene>
    <name evidence="9" type="ORF">SPHA_43632</name>
</gene>
<feature type="domain" description="Cadherin" evidence="8">
    <location>
        <begin position="282"/>
        <end position="387"/>
    </location>
</feature>
<keyword evidence="2" id="KW-0812">Transmembrane</keyword>
<evidence type="ECO:0000256" key="3">
    <source>
        <dbReference type="ARBA" id="ARBA00022737"/>
    </source>
</evidence>
<dbReference type="EMBL" id="CAHIKZ030002202">
    <property type="protein sequence ID" value="CAE1282731.1"/>
    <property type="molecule type" value="Genomic_DNA"/>
</dbReference>
<keyword evidence="4 7" id="KW-0106">Calcium</keyword>
<evidence type="ECO:0000256" key="2">
    <source>
        <dbReference type="ARBA" id="ARBA00022692"/>
    </source>
</evidence>
<dbReference type="GO" id="GO:0005886">
    <property type="term" value="C:plasma membrane"/>
    <property type="evidence" value="ECO:0007669"/>
    <property type="project" value="InterPro"/>
</dbReference>
<dbReference type="Gene3D" id="2.60.40.60">
    <property type="entry name" value="Cadherins"/>
    <property type="match status" value="4"/>
</dbReference>
<protein>
    <submittedName>
        <fullName evidence="9">CDH23</fullName>
    </submittedName>
</protein>
<keyword evidence="6" id="KW-0472">Membrane</keyword>
<dbReference type="SMART" id="SM00112">
    <property type="entry name" value="CA"/>
    <property type="match status" value="3"/>
</dbReference>
<dbReference type="AlphaFoldDB" id="A0A812CY47"/>
<dbReference type="PANTHER" id="PTHR24026:SF133">
    <property type="entry name" value="CADHERIN-RELATED FAMILY MEMBER 2"/>
    <property type="match status" value="1"/>
</dbReference>
<dbReference type="PANTHER" id="PTHR24026">
    <property type="entry name" value="FAT ATYPICAL CADHERIN-RELATED"/>
    <property type="match status" value="1"/>
</dbReference>
<dbReference type="InterPro" id="IPR020894">
    <property type="entry name" value="Cadherin_CS"/>
</dbReference>
<dbReference type="GO" id="GO:0005509">
    <property type="term" value="F:calcium ion binding"/>
    <property type="evidence" value="ECO:0007669"/>
    <property type="project" value="UniProtKB-UniRule"/>
</dbReference>
<evidence type="ECO:0000256" key="1">
    <source>
        <dbReference type="ARBA" id="ARBA00004370"/>
    </source>
</evidence>
<dbReference type="OrthoDB" id="6510378at2759"/>
<organism evidence="9 10">
    <name type="scientific">Acanthosepion pharaonis</name>
    <name type="common">Pharaoh cuttlefish</name>
    <name type="synonym">Sepia pharaonis</name>
    <dbReference type="NCBI Taxonomy" id="158019"/>
    <lineage>
        <taxon>Eukaryota</taxon>
        <taxon>Metazoa</taxon>
        <taxon>Spiralia</taxon>
        <taxon>Lophotrochozoa</taxon>
        <taxon>Mollusca</taxon>
        <taxon>Cephalopoda</taxon>
        <taxon>Coleoidea</taxon>
        <taxon>Decapodiformes</taxon>
        <taxon>Sepiida</taxon>
        <taxon>Sepiina</taxon>
        <taxon>Sepiidae</taxon>
        <taxon>Acanthosepion</taxon>
    </lineage>
</organism>
<proteinExistence type="predicted"/>
<dbReference type="InterPro" id="IPR015919">
    <property type="entry name" value="Cadherin-like_sf"/>
</dbReference>
<keyword evidence="10" id="KW-1185">Reference proteome</keyword>
<reference evidence="9" key="1">
    <citation type="submission" date="2021-01" db="EMBL/GenBank/DDBJ databases">
        <authorList>
            <person name="Li R."/>
            <person name="Bekaert M."/>
        </authorList>
    </citation>
    <scope>NUCLEOTIDE SEQUENCE</scope>
    <source>
        <strain evidence="9">Farmed</strain>
    </source>
</reference>
<comment type="subcellular location">
    <subcellularLocation>
        <location evidence="1">Membrane</location>
    </subcellularLocation>
</comment>
<evidence type="ECO:0000313" key="9">
    <source>
        <dbReference type="EMBL" id="CAE1282731.1"/>
    </source>
</evidence>
<name>A0A812CY47_ACAPH</name>
<evidence type="ECO:0000256" key="7">
    <source>
        <dbReference type="PROSITE-ProRule" id="PRU00043"/>
    </source>
</evidence>
<feature type="domain" description="Cadherin" evidence="8">
    <location>
        <begin position="5"/>
        <end position="85"/>
    </location>
</feature>
<dbReference type="SUPFAM" id="SSF49313">
    <property type="entry name" value="Cadherin-like"/>
    <property type="match status" value="4"/>
</dbReference>
<accession>A0A812CY47</accession>
<dbReference type="CDD" id="cd11304">
    <property type="entry name" value="Cadherin_repeat"/>
    <property type="match status" value="3"/>
</dbReference>
<dbReference type="GO" id="GO:0050839">
    <property type="term" value="F:cell adhesion molecule binding"/>
    <property type="evidence" value="ECO:0007669"/>
    <property type="project" value="TreeGrafter"/>
</dbReference>
<dbReference type="FunFam" id="2.60.40.60:FF:000020">
    <property type="entry name" value="Dachsous cadherin-related 1b"/>
    <property type="match status" value="2"/>
</dbReference>